<gene>
    <name evidence="1" type="ORF">F4820DRAFT_432102</name>
</gene>
<sequence length="913" mass="103892">MSHQSYPSFNYTPLQPGCIRVLRPAIELNGDLTWTMDAIQLGDDEPFDALSYVWGDQSQTLPFVCNSQEFRIHHNLSNALPYLAKRDSSRPIWIDALCINQRDEDEKAAQIRFMYRVYRRATQVWIWFGCATEKTSEAISFLPRLNYVLDMMDENFERPTFQWLGFPSSRDPLWEEVLEISCNGWFERLWIVQEALLAREIRVLRGNYEINWDTLTALATNLGNLMKLRDDPQAGFRTEAAGNREAGPKPVSSDPLVVGRSSDLIGVALSAFLRNDRSALSSWDLPSHLRMLQSEEVYDFIQWAPSFLPDDVRPLWDRYHDSTGCNLDTLVDDLLPFLIPGRRRRRTPWSEHSYSMPDRLPTDSLGALSLSVPDDRPIFLLDDGPPSESDDPPISVPDELPISVPDELPISVPDDPPISIPPDHIPALTKEAVWGSVIDVMQSLPSRDRAPALFDAMWHLLAGMSDNPAVFKDLMPQHFSQSDAMQMEFQRLSLGLDPGRVFRPLNFAMMLLWRTQLQSAYFESQAPDRPLVAIVVLEIVWTMTGFQACFDPRDRVFGTFGFFGETLPSELSLSHKMGLDELYSTFCQYLLAESASTPGVELTSWWPTLHRATLPGKRSSLPSWCPDFHQNVDDRYKQFDGTPSIYGKFCQPRFEAGTKRPIMIKRGVNWSEIRLRGRIFDSVSVLHSAIPIIPNLKEFPSMLMRSESLRMSVYRLAVWERDLAARVVEAPVGSIKPSNMFEAYWQTLVGNTKAAGAPLTRQDFVYFQTGLQRIRDLFDRVGAIKRLEDGTLVEEEDDFWTPSTPEEEDIYLFMMSPETSPFYPVFEAMLLGLGDNRPFTTTSGRFGYGRRSVEEGDALCIFDGSTTAHLVRRKDGGRPGAEVYRLVGEAFVHGMMYGEIDNLDVEEQDITLV</sequence>
<accession>A0ACB9YR47</accession>
<proteinExistence type="predicted"/>
<name>A0ACB9YR47_9PEZI</name>
<protein>
    <submittedName>
        <fullName evidence="1">Heterokaryon incompatibility protein-domain-containing protein</fullName>
    </submittedName>
</protein>
<evidence type="ECO:0000313" key="1">
    <source>
        <dbReference type="EMBL" id="KAI4861862.1"/>
    </source>
</evidence>
<reference evidence="1 2" key="1">
    <citation type="journal article" date="2022" name="New Phytol.">
        <title>Ecological generalism drives hyperdiversity of secondary metabolite gene clusters in xylarialean endophytes.</title>
        <authorList>
            <person name="Franco M.E.E."/>
            <person name="Wisecaver J.H."/>
            <person name="Arnold A.E."/>
            <person name="Ju Y.M."/>
            <person name="Slot J.C."/>
            <person name="Ahrendt S."/>
            <person name="Moore L.P."/>
            <person name="Eastman K.E."/>
            <person name="Scott K."/>
            <person name="Konkel Z."/>
            <person name="Mondo S.J."/>
            <person name="Kuo A."/>
            <person name="Hayes R.D."/>
            <person name="Haridas S."/>
            <person name="Andreopoulos B."/>
            <person name="Riley R."/>
            <person name="LaButti K."/>
            <person name="Pangilinan J."/>
            <person name="Lipzen A."/>
            <person name="Amirebrahimi M."/>
            <person name="Yan J."/>
            <person name="Adam C."/>
            <person name="Keymanesh K."/>
            <person name="Ng V."/>
            <person name="Louie K."/>
            <person name="Northen T."/>
            <person name="Drula E."/>
            <person name="Henrissat B."/>
            <person name="Hsieh H.M."/>
            <person name="Youens-Clark K."/>
            <person name="Lutzoni F."/>
            <person name="Miadlikowska J."/>
            <person name="Eastwood D.C."/>
            <person name="Hamelin R.C."/>
            <person name="Grigoriev I.V."/>
            <person name="U'Ren J.M."/>
        </authorList>
    </citation>
    <scope>NUCLEOTIDE SEQUENCE [LARGE SCALE GENOMIC DNA]</scope>
    <source>
        <strain evidence="1 2">CBS 119005</strain>
    </source>
</reference>
<organism evidence="1 2">
    <name type="scientific">Hypoxylon rubiginosum</name>
    <dbReference type="NCBI Taxonomy" id="110542"/>
    <lineage>
        <taxon>Eukaryota</taxon>
        <taxon>Fungi</taxon>
        <taxon>Dikarya</taxon>
        <taxon>Ascomycota</taxon>
        <taxon>Pezizomycotina</taxon>
        <taxon>Sordariomycetes</taxon>
        <taxon>Xylariomycetidae</taxon>
        <taxon>Xylariales</taxon>
        <taxon>Hypoxylaceae</taxon>
        <taxon>Hypoxylon</taxon>
    </lineage>
</organism>
<comment type="caution">
    <text evidence="1">The sequence shown here is derived from an EMBL/GenBank/DDBJ whole genome shotgun (WGS) entry which is preliminary data.</text>
</comment>
<keyword evidence="2" id="KW-1185">Reference proteome</keyword>
<evidence type="ECO:0000313" key="2">
    <source>
        <dbReference type="Proteomes" id="UP001497700"/>
    </source>
</evidence>
<dbReference type="Proteomes" id="UP001497700">
    <property type="component" value="Unassembled WGS sequence"/>
</dbReference>
<dbReference type="EMBL" id="MU393539">
    <property type="protein sequence ID" value="KAI4861862.1"/>
    <property type="molecule type" value="Genomic_DNA"/>
</dbReference>